<dbReference type="SMART" id="SM00387">
    <property type="entry name" value="HATPase_c"/>
    <property type="match status" value="1"/>
</dbReference>
<evidence type="ECO:0000256" key="5">
    <source>
        <dbReference type="ARBA" id="ARBA00022679"/>
    </source>
</evidence>
<evidence type="ECO:0000259" key="12">
    <source>
        <dbReference type="PROSITE" id="PS50109"/>
    </source>
</evidence>
<dbReference type="PANTHER" id="PTHR45436:SF5">
    <property type="entry name" value="SENSOR HISTIDINE KINASE TRCS"/>
    <property type="match status" value="1"/>
</dbReference>
<feature type="transmembrane region" description="Helical" evidence="11">
    <location>
        <begin position="12"/>
        <end position="33"/>
    </location>
</feature>
<dbReference type="GO" id="GO:0016301">
    <property type="term" value="F:kinase activity"/>
    <property type="evidence" value="ECO:0007669"/>
    <property type="project" value="UniProtKB-KW"/>
</dbReference>
<dbReference type="Gene3D" id="3.30.565.10">
    <property type="entry name" value="Histidine kinase-like ATPase, C-terminal domain"/>
    <property type="match status" value="1"/>
</dbReference>
<dbReference type="EMBL" id="JBBNPS010000003">
    <property type="protein sequence ID" value="MEQ3353066.1"/>
    <property type="molecule type" value="Genomic_DNA"/>
</dbReference>
<dbReference type="InterPro" id="IPR050428">
    <property type="entry name" value="TCS_sensor_his_kinase"/>
</dbReference>
<gene>
    <name evidence="13" type="ORF">AAA081_01945</name>
</gene>
<dbReference type="Proteomes" id="UP001481872">
    <property type="component" value="Unassembled WGS sequence"/>
</dbReference>
<proteinExistence type="predicted"/>
<dbReference type="PRINTS" id="PR00344">
    <property type="entry name" value="BCTRLSENSOR"/>
</dbReference>
<keyword evidence="6 11" id="KW-0812">Transmembrane</keyword>
<keyword evidence="7 13" id="KW-0418">Kinase</keyword>
<dbReference type="InterPro" id="IPR004358">
    <property type="entry name" value="Sig_transdc_His_kin-like_C"/>
</dbReference>
<comment type="subcellular location">
    <subcellularLocation>
        <location evidence="2">Membrane</location>
    </subcellularLocation>
</comment>
<sequence length="375" mass="41793">MIGNKTRRSIIFKLTAASVALLMLMLVLSNFLIARRQQDIAENLTAQVESRMKGKAEGDSVMVFIDQEEVRHLADFKLYAIGVFLITGLIGGGIFILLIRRTLSPLAVLTEKVAATDMDAMAEKDSLVLKEGAYEIVALSEAFQKTLDKIYDNYEKERLFSVNVAHELRTPLAVLRTRVDVFKKKRGPMDPELEAFVESMEKNIRRLSDLVEEILFLGRDTAPEFRPVNIKAMAQELLLDLEEKAEAKDVALSLEGEDMVLETDDALLERALYNLIDNGIKYNRPGGRLSIILSEKGEDAHITVADTGYGMDDEAKAKAFDLFYRADPSRNHDGYGVGLALVKEIAGRLGGKIQIKDNPPTGTIFEFTLPKKGPR</sequence>
<keyword evidence="5" id="KW-0808">Transferase</keyword>
<keyword evidence="14" id="KW-1185">Reference proteome</keyword>
<evidence type="ECO:0000256" key="1">
    <source>
        <dbReference type="ARBA" id="ARBA00000085"/>
    </source>
</evidence>
<comment type="caution">
    <text evidence="13">The sequence shown here is derived from an EMBL/GenBank/DDBJ whole genome shotgun (WGS) entry which is preliminary data.</text>
</comment>
<dbReference type="InterPro" id="IPR003661">
    <property type="entry name" value="HisK_dim/P_dom"/>
</dbReference>
<protein>
    <recommendedName>
        <fullName evidence="3">histidine kinase</fullName>
        <ecNumber evidence="3">2.7.13.3</ecNumber>
    </recommendedName>
</protein>
<evidence type="ECO:0000256" key="7">
    <source>
        <dbReference type="ARBA" id="ARBA00022777"/>
    </source>
</evidence>
<dbReference type="RefSeq" id="WP_349053474.1">
    <property type="nucleotide sequence ID" value="NZ_JBBNPS010000003.1"/>
</dbReference>
<evidence type="ECO:0000256" key="11">
    <source>
        <dbReference type="SAM" id="Phobius"/>
    </source>
</evidence>
<dbReference type="PANTHER" id="PTHR45436">
    <property type="entry name" value="SENSOR HISTIDINE KINASE YKOH"/>
    <property type="match status" value="1"/>
</dbReference>
<dbReference type="SUPFAM" id="SSF55874">
    <property type="entry name" value="ATPase domain of HSP90 chaperone/DNA topoisomerase II/histidine kinase"/>
    <property type="match status" value="1"/>
</dbReference>
<dbReference type="Pfam" id="PF00512">
    <property type="entry name" value="HisKA"/>
    <property type="match status" value="1"/>
</dbReference>
<dbReference type="SMART" id="SM00388">
    <property type="entry name" value="HisKA"/>
    <property type="match status" value="1"/>
</dbReference>
<dbReference type="InterPro" id="IPR036890">
    <property type="entry name" value="HATPase_C_sf"/>
</dbReference>
<evidence type="ECO:0000256" key="9">
    <source>
        <dbReference type="ARBA" id="ARBA00023012"/>
    </source>
</evidence>
<dbReference type="EC" id="2.7.13.3" evidence="3"/>
<dbReference type="PROSITE" id="PS50109">
    <property type="entry name" value="HIS_KIN"/>
    <property type="match status" value="1"/>
</dbReference>
<comment type="catalytic activity">
    <reaction evidence="1">
        <text>ATP + protein L-histidine = ADP + protein N-phospho-L-histidine.</text>
        <dbReference type="EC" id="2.7.13.3"/>
    </reaction>
</comment>
<dbReference type="Pfam" id="PF02518">
    <property type="entry name" value="HATPase_c"/>
    <property type="match status" value="1"/>
</dbReference>
<dbReference type="Gene3D" id="1.10.287.130">
    <property type="match status" value="1"/>
</dbReference>
<evidence type="ECO:0000313" key="14">
    <source>
        <dbReference type="Proteomes" id="UP001481872"/>
    </source>
</evidence>
<evidence type="ECO:0000256" key="4">
    <source>
        <dbReference type="ARBA" id="ARBA00022553"/>
    </source>
</evidence>
<dbReference type="SUPFAM" id="SSF47384">
    <property type="entry name" value="Homodimeric domain of signal transducing histidine kinase"/>
    <property type="match status" value="1"/>
</dbReference>
<keyword evidence="4" id="KW-0597">Phosphoprotein</keyword>
<evidence type="ECO:0000256" key="2">
    <source>
        <dbReference type="ARBA" id="ARBA00004370"/>
    </source>
</evidence>
<keyword evidence="8 11" id="KW-1133">Transmembrane helix</keyword>
<dbReference type="InterPro" id="IPR036097">
    <property type="entry name" value="HisK_dim/P_sf"/>
</dbReference>
<keyword evidence="9" id="KW-0902">Two-component regulatory system</keyword>
<name>A0ABV1J6E7_9FIRM</name>
<feature type="transmembrane region" description="Helical" evidence="11">
    <location>
        <begin position="78"/>
        <end position="99"/>
    </location>
</feature>
<evidence type="ECO:0000256" key="3">
    <source>
        <dbReference type="ARBA" id="ARBA00012438"/>
    </source>
</evidence>
<organism evidence="13 14">
    <name type="scientific">Aedoeadaptatus acetigenes</name>
    <dbReference type="NCBI Taxonomy" id="2981723"/>
    <lineage>
        <taxon>Bacteria</taxon>
        <taxon>Bacillati</taxon>
        <taxon>Bacillota</taxon>
        <taxon>Tissierellia</taxon>
        <taxon>Tissierellales</taxon>
        <taxon>Peptoniphilaceae</taxon>
        <taxon>Aedoeadaptatus</taxon>
    </lineage>
</organism>
<dbReference type="InterPro" id="IPR005467">
    <property type="entry name" value="His_kinase_dom"/>
</dbReference>
<evidence type="ECO:0000313" key="13">
    <source>
        <dbReference type="EMBL" id="MEQ3353066.1"/>
    </source>
</evidence>
<evidence type="ECO:0000256" key="6">
    <source>
        <dbReference type="ARBA" id="ARBA00022692"/>
    </source>
</evidence>
<feature type="domain" description="Histidine kinase" evidence="12">
    <location>
        <begin position="163"/>
        <end position="373"/>
    </location>
</feature>
<keyword evidence="10 11" id="KW-0472">Membrane</keyword>
<evidence type="ECO:0000256" key="8">
    <source>
        <dbReference type="ARBA" id="ARBA00022989"/>
    </source>
</evidence>
<dbReference type="CDD" id="cd00082">
    <property type="entry name" value="HisKA"/>
    <property type="match status" value="1"/>
</dbReference>
<reference evidence="13 14" key="1">
    <citation type="submission" date="2024-04" db="EMBL/GenBank/DDBJ databases">
        <title>Human intestinal bacterial collection.</title>
        <authorList>
            <person name="Pauvert C."/>
            <person name="Hitch T.C.A."/>
            <person name="Clavel T."/>
        </authorList>
    </citation>
    <scope>NUCLEOTIDE SEQUENCE [LARGE SCALE GENOMIC DNA]</scope>
    <source>
        <strain evidence="13 14">CLA-SR-H026</strain>
    </source>
</reference>
<accession>A0ABV1J6E7</accession>
<dbReference type="InterPro" id="IPR003594">
    <property type="entry name" value="HATPase_dom"/>
</dbReference>
<evidence type="ECO:0000256" key="10">
    <source>
        <dbReference type="ARBA" id="ARBA00023136"/>
    </source>
</evidence>